<evidence type="ECO:0008006" key="3">
    <source>
        <dbReference type="Google" id="ProtNLM"/>
    </source>
</evidence>
<dbReference type="EMBL" id="AP022227">
    <property type="protein sequence ID" value="BBT41025.1"/>
    <property type="molecule type" value="Genomic_DNA"/>
</dbReference>
<dbReference type="Proteomes" id="UP000515680">
    <property type="component" value="Chromosome"/>
</dbReference>
<dbReference type="RefSeq" id="WP_182815821.1">
    <property type="nucleotide sequence ID" value="NZ_AP022227.1"/>
</dbReference>
<dbReference type="AlphaFoldDB" id="A0A6S5U070"/>
<organism evidence="1 2">
    <name type="scientific">Pseudomonas putida</name>
    <name type="common">Arthrobacter siderocapsulatus</name>
    <dbReference type="NCBI Taxonomy" id="303"/>
    <lineage>
        <taxon>Bacteria</taxon>
        <taxon>Pseudomonadati</taxon>
        <taxon>Pseudomonadota</taxon>
        <taxon>Gammaproteobacteria</taxon>
        <taxon>Pseudomonadales</taxon>
        <taxon>Pseudomonadaceae</taxon>
        <taxon>Pseudomonas</taxon>
    </lineage>
</organism>
<accession>A0A6S5U070</accession>
<protein>
    <recommendedName>
        <fullName evidence="3">Peptidase C39 domain-containing protein</fullName>
    </recommendedName>
</protein>
<proteinExistence type="predicted"/>
<evidence type="ECO:0000313" key="2">
    <source>
        <dbReference type="Proteomes" id="UP000515680"/>
    </source>
</evidence>
<name>A0A6S5U070_PSEPU</name>
<evidence type="ECO:0000313" key="1">
    <source>
        <dbReference type="EMBL" id="BBT41025.1"/>
    </source>
</evidence>
<reference evidence="1 2" key="1">
    <citation type="submission" date="2019-12" db="EMBL/GenBank/DDBJ databases">
        <title>complete genome sequences of Pseudomonas putida str. WP8-W18-CRE-01 isolated from wastewater treatment plant effluent.</title>
        <authorList>
            <person name="Sekizuka T."/>
            <person name="Itokawa K."/>
            <person name="Yatsu K."/>
            <person name="Inamine Y."/>
            <person name="Kuroda M."/>
        </authorList>
    </citation>
    <scope>NUCLEOTIDE SEQUENCE [LARGE SCALE GENOMIC DNA]</scope>
    <source>
        <strain evidence="1 2">WP8-W18-CRE-01</strain>
    </source>
</reference>
<gene>
    <name evidence="1" type="ORF">WP8W18C01_33660</name>
</gene>
<sequence length="157" mass="17420">MSYLISHQTQPTHNTCFSTCLAMIKAEPAGVVVAQLHERYFAGDMSTREALEQQAIPFKSFDTADLPKLDRDGAYLVGVPSLNWEGGMHQVIVECFEGMMVVHDPAMGRRGCKYYVAAVREGAFAEVKLNGFVIDAFVDRAYLMERYAFKLGKGEAA</sequence>